<comment type="caution">
    <text evidence="2">The sequence shown here is derived from an EMBL/GenBank/DDBJ whole genome shotgun (WGS) entry which is preliminary data.</text>
</comment>
<keyword evidence="1" id="KW-1133">Transmembrane helix</keyword>
<feature type="transmembrane region" description="Helical" evidence="1">
    <location>
        <begin position="47"/>
        <end position="69"/>
    </location>
</feature>
<feature type="transmembrane region" description="Helical" evidence="1">
    <location>
        <begin position="229"/>
        <end position="247"/>
    </location>
</feature>
<dbReference type="AlphaFoldDB" id="A0A7W7EIJ2"/>
<dbReference type="EMBL" id="JACIIG010000002">
    <property type="protein sequence ID" value="MBB4566820.1"/>
    <property type="molecule type" value="Genomic_DNA"/>
</dbReference>
<gene>
    <name evidence="2" type="ORF">GGE60_000921</name>
</gene>
<feature type="transmembrane region" description="Helical" evidence="1">
    <location>
        <begin position="163"/>
        <end position="182"/>
    </location>
</feature>
<dbReference type="Proteomes" id="UP000543836">
    <property type="component" value="Unassembled WGS sequence"/>
</dbReference>
<evidence type="ECO:0000256" key="1">
    <source>
        <dbReference type="SAM" id="Phobius"/>
    </source>
</evidence>
<dbReference type="RefSeq" id="WP_028750392.1">
    <property type="nucleotide sequence ID" value="NZ_JACIIG010000002.1"/>
</dbReference>
<dbReference type="OrthoDB" id="145485at2"/>
<keyword evidence="3" id="KW-1185">Reference proteome</keyword>
<feature type="transmembrane region" description="Helical" evidence="1">
    <location>
        <begin position="123"/>
        <end position="143"/>
    </location>
</feature>
<dbReference type="GO" id="GO:0005886">
    <property type="term" value="C:plasma membrane"/>
    <property type="evidence" value="ECO:0007669"/>
    <property type="project" value="UniProtKB-SubCell"/>
</dbReference>
<proteinExistence type="predicted"/>
<reference evidence="2 3" key="1">
    <citation type="submission" date="2020-08" db="EMBL/GenBank/DDBJ databases">
        <title>Genomic Encyclopedia of Type Strains, Phase IV (KMG-V): Genome sequencing to study the core and pangenomes of soil and plant-associated prokaryotes.</title>
        <authorList>
            <person name="Whitman W."/>
        </authorList>
    </citation>
    <scope>NUCLEOTIDE SEQUENCE [LARGE SCALE GENOMIC DNA]</scope>
    <source>
        <strain evidence="2 3">SEMIA 492</strain>
    </source>
</reference>
<protein>
    <submittedName>
        <fullName evidence="2">Uncharacterized protein</fullName>
    </submittedName>
</protein>
<feature type="transmembrane region" description="Helical" evidence="1">
    <location>
        <begin position="81"/>
        <end position="102"/>
    </location>
</feature>
<evidence type="ECO:0000313" key="2">
    <source>
        <dbReference type="EMBL" id="MBB4566820.1"/>
    </source>
</evidence>
<feature type="transmembrane region" description="Helical" evidence="1">
    <location>
        <begin position="280"/>
        <end position="300"/>
    </location>
</feature>
<keyword evidence="1" id="KW-0812">Transmembrane</keyword>
<name>A0A7W7EIJ2_9HYPH</name>
<accession>A0A7W7EIJ2</accession>
<feature type="transmembrane region" description="Helical" evidence="1">
    <location>
        <begin position="6"/>
        <end position="27"/>
    </location>
</feature>
<keyword evidence="1" id="KW-0472">Membrane</keyword>
<sequence>MTLKSLVWNGLLIAAICLAFWLLYRILQHYSFDDIRSSLLNIPLRRLCFALLCAAASYLCLTGFDFLAIVSLGKSLPYRKVALASFVSLSMGHNIGFAGLSSGAFRYRYYSRWGLGIEEVTKIILFCGVTVGLGLITLGGIALLVNPADAAGLLKSNTRDIRAAGAIVLVVPVLYAFLAMVLRQRLTLWRWSFELPPLRIALLQIAAGTLNFTCVSMCLHQLLSAFADVALFRSITAFVLANTAVLATHVPGGLGVLETTVAYIVPEAASIGALIAFRCIYFFIPLVLGTMLLITSELVFRHRSARTKDPSEVTDEATRTQSP</sequence>
<organism evidence="2 3">
    <name type="scientific">Rhizobium leucaenae</name>
    <dbReference type="NCBI Taxonomy" id="29450"/>
    <lineage>
        <taxon>Bacteria</taxon>
        <taxon>Pseudomonadati</taxon>
        <taxon>Pseudomonadota</taxon>
        <taxon>Alphaproteobacteria</taxon>
        <taxon>Hyphomicrobiales</taxon>
        <taxon>Rhizobiaceae</taxon>
        <taxon>Rhizobium/Agrobacterium group</taxon>
        <taxon>Rhizobium</taxon>
    </lineage>
</organism>
<evidence type="ECO:0000313" key="3">
    <source>
        <dbReference type="Proteomes" id="UP000543836"/>
    </source>
</evidence>